<dbReference type="STRING" id="1295009.MMINT_02210"/>
<dbReference type="InterPro" id="IPR013785">
    <property type="entry name" value="Aldolase_TIM"/>
</dbReference>
<comment type="similarity">
    <text evidence="1 6">Belongs to the glutamate synthase family.</text>
</comment>
<dbReference type="Pfam" id="PF01645">
    <property type="entry name" value="Glu_synthase"/>
    <property type="match status" value="1"/>
</dbReference>
<feature type="binding site" evidence="7">
    <location>
        <position position="31"/>
    </location>
    <ligand>
        <name>[4Fe-4S] cluster</name>
        <dbReference type="ChEBI" id="CHEBI:49883"/>
        <label>1</label>
    </ligand>
</feature>
<organism evidence="9 10">
    <name type="scientific">Methanomassiliicoccus intestinalis (strain Issoire-Mx1)</name>
    <dbReference type="NCBI Taxonomy" id="1295009"/>
    <lineage>
        <taxon>Archaea</taxon>
        <taxon>Methanobacteriati</taxon>
        <taxon>Thermoplasmatota</taxon>
        <taxon>Thermoplasmata</taxon>
        <taxon>Methanomassiliicoccales</taxon>
        <taxon>Methanomassiliicoccaceae</taxon>
        <taxon>Methanomassiliicoccus</taxon>
    </lineage>
</organism>
<keyword evidence="3 6" id="KW-0560">Oxidoreductase</keyword>
<keyword evidence="6" id="KW-0285">Flavoprotein</keyword>
<dbReference type="PROSITE" id="PS51379">
    <property type="entry name" value="4FE4S_FER_2"/>
    <property type="match status" value="1"/>
</dbReference>
<dbReference type="InterPro" id="IPR002932">
    <property type="entry name" value="Glu_synthdom"/>
</dbReference>
<evidence type="ECO:0000256" key="4">
    <source>
        <dbReference type="ARBA" id="ARBA00023164"/>
    </source>
</evidence>
<dbReference type="InterPro" id="IPR024188">
    <property type="entry name" value="GltB"/>
</dbReference>
<keyword evidence="7" id="KW-0408">Iron</keyword>
<feature type="binding site" evidence="7">
    <location>
        <position position="59"/>
    </location>
    <ligand>
        <name>[4Fe-4S] cluster</name>
        <dbReference type="ChEBI" id="CHEBI:49883"/>
        <label>2</label>
    </ligand>
</feature>
<dbReference type="GO" id="GO:0006537">
    <property type="term" value="P:glutamate biosynthetic process"/>
    <property type="evidence" value="ECO:0007669"/>
    <property type="project" value="UniProtKB-KW"/>
</dbReference>
<comment type="cofactor">
    <cofactor evidence="6">
        <name>FMN</name>
        <dbReference type="ChEBI" id="CHEBI:58210"/>
    </cofactor>
</comment>
<keyword evidence="6" id="KW-0288">FMN</keyword>
<dbReference type="PROSITE" id="PS00198">
    <property type="entry name" value="4FE4S_FER_1"/>
    <property type="match status" value="1"/>
</dbReference>
<evidence type="ECO:0000313" key="10">
    <source>
        <dbReference type="Proteomes" id="UP000014070"/>
    </source>
</evidence>
<comment type="catalytic activity">
    <reaction evidence="5 6">
        <text>2 L-glutamate + NADP(+) = L-glutamine + 2-oxoglutarate + NADPH + H(+)</text>
        <dbReference type="Rhea" id="RHEA:15501"/>
        <dbReference type="ChEBI" id="CHEBI:15378"/>
        <dbReference type="ChEBI" id="CHEBI:16810"/>
        <dbReference type="ChEBI" id="CHEBI:29985"/>
        <dbReference type="ChEBI" id="CHEBI:57783"/>
        <dbReference type="ChEBI" id="CHEBI:58349"/>
        <dbReference type="ChEBI" id="CHEBI:58359"/>
        <dbReference type="EC" id="1.4.1.13"/>
    </reaction>
</comment>
<feature type="binding site" evidence="7">
    <location>
        <position position="65"/>
    </location>
    <ligand>
        <name>[4Fe-4S] cluster</name>
        <dbReference type="ChEBI" id="CHEBI:49883"/>
        <label>2</label>
    </ligand>
</feature>
<dbReference type="AlphaFoldDB" id="R9T8E7"/>
<keyword evidence="10" id="KW-1185">Reference proteome</keyword>
<dbReference type="HOGENOM" id="CLU_023342_1_1_2"/>
<evidence type="ECO:0000256" key="2">
    <source>
        <dbReference type="ARBA" id="ARBA00022605"/>
    </source>
</evidence>
<evidence type="ECO:0000256" key="1">
    <source>
        <dbReference type="ARBA" id="ARBA00009716"/>
    </source>
</evidence>
<feature type="binding site" evidence="7">
    <location>
        <position position="62"/>
    </location>
    <ligand>
        <name>[4Fe-4S] cluster</name>
        <dbReference type="ChEBI" id="CHEBI:49883"/>
        <label>2</label>
    </ligand>
</feature>
<dbReference type="Gene3D" id="3.30.70.20">
    <property type="match status" value="1"/>
</dbReference>
<feature type="binding site" evidence="7">
    <location>
        <position position="69"/>
    </location>
    <ligand>
        <name>[4Fe-4S] cluster</name>
        <dbReference type="ChEBI" id="CHEBI:49883"/>
        <label>1</label>
    </ligand>
</feature>
<dbReference type="InterPro" id="IPR017900">
    <property type="entry name" value="4Fe4S_Fe_S_CS"/>
</dbReference>
<proteinExistence type="inferred from homology"/>
<keyword evidence="6" id="KW-0521">NADP</keyword>
<evidence type="ECO:0000256" key="6">
    <source>
        <dbReference type="PIRNR" id="PIRNR006429"/>
    </source>
</evidence>
<dbReference type="CDD" id="cd02808">
    <property type="entry name" value="GltS_FMN"/>
    <property type="match status" value="1"/>
</dbReference>
<evidence type="ECO:0000256" key="7">
    <source>
        <dbReference type="PIRSR" id="PIRSR006429-1"/>
    </source>
</evidence>
<dbReference type="SUPFAM" id="SSF51395">
    <property type="entry name" value="FMN-linked oxidoreductases"/>
    <property type="match status" value="1"/>
</dbReference>
<dbReference type="PIRSF" id="PIRSF500061">
    <property type="entry name" value="GOGAT_lg2_archl"/>
    <property type="match status" value="1"/>
</dbReference>
<dbReference type="GO" id="GO:0051539">
    <property type="term" value="F:4 iron, 4 sulfur cluster binding"/>
    <property type="evidence" value="ECO:0007669"/>
    <property type="project" value="UniProtKB-KW"/>
</dbReference>
<evidence type="ECO:0000313" key="9">
    <source>
        <dbReference type="EMBL" id="AGN25623.1"/>
    </source>
</evidence>
<evidence type="ECO:0000259" key="8">
    <source>
        <dbReference type="PROSITE" id="PS51379"/>
    </source>
</evidence>
<keyword evidence="7" id="KW-0004">4Fe-4S</keyword>
<protein>
    <recommendedName>
        <fullName evidence="6">Archaeal glutamate synthase [NADPH]</fullName>
        <ecNumber evidence="6">1.4.1.13</ecNumber>
    </recommendedName>
</protein>
<feature type="binding site" evidence="7">
    <location>
        <position position="41"/>
    </location>
    <ligand>
        <name>[4Fe-4S] cluster</name>
        <dbReference type="ChEBI" id="CHEBI:49883"/>
        <label>2</label>
    </ligand>
</feature>
<feature type="binding site" evidence="7">
    <location>
        <position position="34"/>
    </location>
    <ligand>
        <name>[4Fe-4S] cluster</name>
        <dbReference type="ChEBI" id="CHEBI:49883"/>
        <label>1</label>
    </ligand>
</feature>
<reference evidence="9 10" key="1">
    <citation type="journal article" date="2013" name="Genome Announc.">
        <title>Genome sequence of 'Candidatus Methanomassiliicoccus intestinalis' Issoire-Mx1, a third thermoplasmatales-related methanogenic archaeon from human feces.</title>
        <authorList>
            <person name="Borrel G."/>
            <person name="Harris H.M."/>
            <person name="Parisot N."/>
            <person name="Gaci N."/>
            <person name="Tottey W."/>
            <person name="Mihajlovski A."/>
            <person name="Deane J."/>
            <person name="Gribaldo S."/>
            <person name="Bardot O."/>
            <person name="Peyretaillade E."/>
            <person name="Peyret P."/>
            <person name="O'Toole P.W."/>
            <person name="Brugere J.F."/>
        </authorList>
    </citation>
    <scope>NUCLEOTIDE SEQUENCE [LARGE SCALE GENOMIC DNA]</scope>
    <source>
        <strain evidence="9 10">Issoire-Mx1</strain>
    </source>
</reference>
<dbReference type="InterPro" id="IPR017896">
    <property type="entry name" value="4Fe4S_Fe-S-bd"/>
</dbReference>
<feature type="domain" description="4Fe-4S ferredoxin-type" evidence="8">
    <location>
        <begin position="49"/>
        <end position="79"/>
    </location>
</feature>
<dbReference type="InterPro" id="IPR043578">
    <property type="entry name" value="GltB_archl_type"/>
</dbReference>
<keyword evidence="7" id="KW-0411">Iron-sulfur</keyword>
<dbReference type="PIRSF" id="PIRSF006429">
    <property type="entry name" value="GOGAT_lg_2"/>
    <property type="match status" value="1"/>
</dbReference>
<dbReference type="EMBL" id="CP005934">
    <property type="protein sequence ID" value="AGN25623.1"/>
    <property type="molecule type" value="Genomic_DNA"/>
</dbReference>
<dbReference type="SUPFAM" id="SSF54862">
    <property type="entry name" value="4Fe-4S ferredoxins"/>
    <property type="match status" value="1"/>
</dbReference>
<evidence type="ECO:0000256" key="3">
    <source>
        <dbReference type="ARBA" id="ARBA00023002"/>
    </source>
</evidence>
<name>R9T8E7_METII</name>
<dbReference type="PANTHER" id="PTHR43819:SF1">
    <property type="entry name" value="ARCHAEAL-TYPE GLUTAMATE SYNTHASE [NADPH]"/>
    <property type="match status" value="1"/>
</dbReference>
<keyword evidence="4 6" id="KW-0314">Glutamate biosynthesis</keyword>
<dbReference type="Proteomes" id="UP000014070">
    <property type="component" value="Chromosome"/>
</dbReference>
<dbReference type="InParanoid" id="R9T8E7"/>
<dbReference type="GO" id="GO:0046872">
    <property type="term" value="F:metal ion binding"/>
    <property type="evidence" value="ECO:0007669"/>
    <property type="project" value="UniProtKB-KW"/>
</dbReference>
<dbReference type="GO" id="GO:0004355">
    <property type="term" value="F:glutamate synthase (NADPH) activity"/>
    <property type="evidence" value="ECO:0007669"/>
    <property type="project" value="UniProtKB-EC"/>
</dbReference>
<dbReference type="Gene3D" id="3.20.20.70">
    <property type="entry name" value="Aldolase class I"/>
    <property type="match status" value="1"/>
</dbReference>
<feature type="binding site" evidence="7">
    <location>
        <position position="37"/>
    </location>
    <ligand>
        <name>[4Fe-4S] cluster</name>
        <dbReference type="ChEBI" id="CHEBI:49883"/>
        <label>1</label>
    </ligand>
</feature>
<accession>R9T8E7</accession>
<keyword evidence="2 6" id="KW-0028">Amino-acid biosynthesis</keyword>
<sequence length="513" mass="55130">MVQKDILRGYLMNNTVWKIPDRFQPLISKSCIICKKCIKECSYDVLEFSDGAIHAKHGCVACQRCVEMCPMDAIEIRHIPDTLAPHGNYTERHRRAILSQANSGGVLLSSCGTDLSYNSIFDDLLLDAAQVTNPAVDPLRETIETKTYVGNRTGRLRLSPEGNIVSKLGCGVMMDMPIMLGHVSLGAVSYNAQKALFMAASRLNILAGTGEGGIHKDFRGFSQHLNSEVASGRFGVNPDFLKNVASVEIKIGQGAKPGHGGHLPGEKVSNIISETRMIPLGTDALSPYPHHDIYSIEDLEQLIATLKEAVNYEHPVGVKIAAVHNVAAIASGAVRAGADFITLDGFRGGTGSTPRIIRDYAGIPIEIAVAVVDKRLTDEGLRNRVTLCAGGSIRSSADMVKTIALGADVVGVCTAALIAMGCRVCQSCHLGNCSWGIATQRPDLVSRLDPEQGAERVVRLLSAWNEELKEILGAMGIDSVESLVGNRDRLRYIGSNPRIADVMGIKHAGEGWG</sequence>
<dbReference type="PANTHER" id="PTHR43819">
    <property type="entry name" value="ARCHAEAL-TYPE GLUTAMATE SYNTHASE [NADPH]"/>
    <property type="match status" value="1"/>
</dbReference>
<dbReference type="KEGG" id="mer:MMINT_02210"/>
<dbReference type="EC" id="1.4.1.13" evidence="6"/>
<dbReference type="FunCoup" id="R9T8E7">
    <property type="interactions" value="4"/>
</dbReference>
<evidence type="ECO:0000256" key="5">
    <source>
        <dbReference type="ARBA" id="ARBA00048151"/>
    </source>
</evidence>
<keyword evidence="7" id="KW-0479">Metal-binding</keyword>
<gene>
    <name evidence="9" type="ORF">MMINT_02210</name>
</gene>